<reference evidence="1" key="1">
    <citation type="submission" date="2014-09" db="EMBL/GenBank/DDBJ databases">
        <authorList>
            <person name="Magalhaes I.L.F."/>
            <person name="Oliveira U."/>
            <person name="Santos F.R."/>
            <person name="Vidigal T.H.D.A."/>
            <person name="Brescovit A.D."/>
            <person name="Santos A.J."/>
        </authorList>
    </citation>
    <scope>NUCLEOTIDE SEQUENCE</scope>
    <source>
        <tissue evidence="1">Shoot tissue taken approximately 20 cm above the soil surface</tissue>
    </source>
</reference>
<dbReference type="EMBL" id="GBRH01230959">
    <property type="protein sequence ID" value="JAD66936.1"/>
    <property type="molecule type" value="Transcribed_RNA"/>
</dbReference>
<protein>
    <submittedName>
        <fullName evidence="1">Uncharacterized protein</fullName>
    </submittedName>
</protein>
<proteinExistence type="predicted"/>
<accession>A0A0A9BUE0</accession>
<sequence length="113" mass="13197">MAIFQLFSHTIFFHKGLRTDTVLAFGQSGKLHYWKNSFSRHPPINSIGGQKCCPPVELTGWDLQRCPPMKIYFHRQALKWPICGNSYKWIFFPKLLLFRQSCPNRGQLEVAQI</sequence>
<organism evidence="1">
    <name type="scientific">Arundo donax</name>
    <name type="common">Giant reed</name>
    <name type="synonym">Donax arundinaceus</name>
    <dbReference type="NCBI Taxonomy" id="35708"/>
    <lineage>
        <taxon>Eukaryota</taxon>
        <taxon>Viridiplantae</taxon>
        <taxon>Streptophyta</taxon>
        <taxon>Embryophyta</taxon>
        <taxon>Tracheophyta</taxon>
        <taxon>Spermatophyta</taxon>
        <taxon>Magnoliopsida</taxon>
        <taxon>Liliopsida</taxon>
        <taxon>Poales</taxon>
        <taxon>Poaceae</taxon>
        <taxon>PACMAD clade</taxon>
        <taxon>Arundinoideae</taxon>
        <taxon>Arundineae</taxon>
        <taxon>Arundo</taxon>
    </lineage>
</organism>
<reference evidence="1" key="2">
    <citation type="journal article" date="2015" name="Data Brief">
        <title>Shoot transcriptome of the giant reed, Arundo donax.</title>
        <authorList>
            <person name="Barrero R.A."/>
            <person name="Guerrero F.D."/>
            <person name="Moolhuijzen P."/>
            <person name="Goolsby J.A."/>
            <person name="Tidwell J."/>
            <person name="Bellgard S.E."/>
            <person name="Bellgard M.I."/>
        </authorList>
    </citation>
    <scope>NUCLEOTIDE SEQUENCE</scope>
    <source>
        <tissue evidence="1">Shoot tissue taken approximately 20 cm above the soil surface</tissue>
    </source>
</reference>
<evidence type="ECO:0000313" key="1">
    <source>
        <dbReference type="EMBL" id="JAD66936.1"/>
    </source>
</evidence>
<dbReference type="AlphaFoldDB" id="A0A0A9BUE0"/>
<name>A0A0A9BUE0_ARUDO</name>